<keyword evidence="1" id="KW-0732">Signal</keyword>
<sequence length="112" mass="11943">MGNLNASILLMLALLVSNPPYKGVSHAGTHSDDGYIPVSSVQHRPVGDVIGSYGSVLAEPFQACSECMCCSGGDRSQCRQMKCCHRIICNQPGKPFGYCSLKPISCSCINCK</sequence>
<evidence type="ECO:0000259" key="2">
    <source>
        <dbReference type="Pfam" id="PF25268"/>
    </source>
</evidence>
<feature type="domain" description="DUF7866" evidence="2">
    <location>
        <begin position="59"/>
        <end position="112"/>
    </location>
</feature>
<evidence type="ECO:0000256" key="1">
    <source>
        <dbReference type="SAM" id="SignalP"/>
    </source>
</evidence>
<evidence type="ECO:0000313" key="3">
    <source>
        <dbReference type="EMBL" id="THU59321.1"/>
    </source>
</evidence>
<feature type="signal peptide" evidence="1">
    <location>
        <begin position="1"/>
        <end position="23"/>
    </location>
</feature>
<dbReference type="PANTHER" id="PTHR33786:SF5">
    <property type="entry name" value="EXPRESSED PROTEIN"/>
    <property type="match status" value="1"/>
</dbReference>
<proteinExistence type="predicted"/>
<dbReference type="Proteomes" id="UP000317650">
    <property type="component" value="Chromosome 7"/>
</dbReference>
<gene>
    <name evidence="3" type="ORF">C4D60_Mb07t00920</name>
</gene>
<reference evidence="3 4" key="1">
    <citation type="journal article" date="2019" name="Nat. Plants">
        <title>Genome sequencing of Musa balbisiana reveals subgenome evolution and function divergence in polyploid bananas.</title>
        <authorList>
            <person name="Yao X."/>
        </authorList>
    </citation>
    <scope>NUCLEOTIDE SEQUENCE [LARGE SCALE GENOMIC DNA]</scope>
    <source>
        <strain evidence="4">cv. DH-PKW</strain>
        <tissue evidence="3">Leaves</tissue>
    </source>
</reference>
<dbReference type="InterPro" id="IPR057188">
    <property type="entry name" value="DUF7866"/>
</dbReference>
<dbReference type="Pfam" id="PF25268">
    <property type="entry name" value="DUF7866"/>
    <property type="match status" value="1"/>
</dbReference>
<keyword evidence="4" id="KW-1185">Reference proteome</keyword>
<protein>
    <recommendedName>
        <fullName evidence="2">DUF7866 domain-containing protein</fullName>
    </recommendedName>
</protein>
<dbReference type="PANTHER" id="PTHR33786">
    <property type="entry name" value="UBIQUITIN CARBOXYL-TERMINAL HYDROLASE"/>
    <property type="match status" value="1"/>
</dbReference>
<evidence type="ECO:0000313" key="4">
    <source>
        <dbReference type="Proteomes" id="UP000317650"/>
    </source>
</evidence>
<dbReference type="AlphaFoldDB" id="A0A4S8JC78"/>
<dbReference type="EMBL" id="PYDT01000005">
    <property type="protein sequence ID" value="THU59321.1"/>
    <property type="molecule type" value="Genomic_DNA"/>
</dbReference>
<organism evidence="3 4">
    <name type="scientific">Musa balbisiana</name>
    <name type="common">Banana</name>
    <dbReference type="NCBI Taxonomy" id="52838"/>
    <lineage>
        <taxon>Eukaryota</taxon>
        <taxon>Viridiplantae</taxon>
        <taxon>Streptophyta</taxon>
        <taxon>Embryophyta</taxon>
        <taxon>Tracheophyta</taxon>
        <taxon>Spermatophyta</taxon>
        <taxon>Magnoliopsida</taxon>
        <taxon>Liliopsida</taxon>
        <taxon>Zingiberales</taxon>
        <taxon>Musaceae</taxon>
        <taxon>Musa</taxon>
    </lineage>
</organism>
<name>A0A4S8JC78_MUSBA</name>
<comment type="caution">
    <text evidence="3">The sequence shown here is derived from an EMBL/GenBank/DDBJ whole genome shotgun (WGS) entry which is preliminary data.</text>
</comment>
<accession>A0A4S8JC78</accession>
<feature type="chain" id="PRO_5020309714" description="DUF7866 domain-containing protein" evidence="1">
    <location>
        <begin position="24"/>
        <end position="112"/>
    </location>
</feature>